<evidence type="ECO:0000256" key="2">
    <source>
        <dbReference type="ARBA" id="ARBA00022475"/>
    </source>
</evidence>
<feature type="transmembrane region" description="Helical" evidence="6">
    <location>
        <begin position="116"/>
        <end position="133"/>
    </location>
</feature>
<dbReference type="Pfam" id="PF01040">
    <property type="entry name" value="UbiA"/>
    <property type="match status" value="1"/>
</dbReference>
<dbReference type="GO" id="GO:0016765">
    <property type="term" value="F:transferase activity, transferring alkyl or aryl (other than methyl) groups"/>
    <property type="evidence" value="ECO:0007669"/>
    <property type="project" value="InterPro"/>
</dbReference>
<organism evidence="7 8">
    <name type="scientific">Winogradskyella jejuensis</name>
    <dbReference type="NCBI Taxonomy" id="1089305"/>
    <lineage>
        <taxon>Bacteria</taxon>
        <taxon>Pseudomonadati</taxon>
        <taxon>Bacteroidota</taxon>
        <taxon>Flavobacteriia</taxon>
        <taxon>Flavobacteriales</taxon>
        <taxon>Flavobacteriaceae</taxon>
        <taxon>Winogradskyella</taxon>
    </lineage>
</organism>
<dbReference type="PANTHER" id="PTHR42723">
    <property type="entry name" value="CHLOROPHYLL SYNTHASE"/>
    <property type="match status" value="1"/>
</dbReference>
<protein>
    <submittedName>
        <fullName evidence="7">4-hydroxybenzoate polyprenyltransferase</fullName>
    </submittedName>
</protein>
<keyword evidence="7" id="KW-0808">Transferase</keyword>
<dbReference type="Gene3D" id="1.20.120.1780">
    <property type="entry name" value="UbiA prenyltransferase"/>
    <property type="match status" value="1"/>
</dbReference>
<evidence type="ECO:0000256" key="3">
    <source>
        <dbReference type="ARBA" id="ARBA00022692"/>
    </source>
</evidence>
<dbReference type="InterPro" id="IPR000537">
    <property type="entry name" value="UbiA_prenyltransferase"/>
</dbReference>
<evidence type="ECO:0000313" key="7">
    <source>
        <dbReference type="EMBL" id="SHH68703.1"/>
    </source>
</evidence>
<evidence type="ECO:0000256" key="4">
    <source>
        <dbReference type="ARBA" id="ARBA00022989"/>
    </source>
</evidence>
<feature type="transmembrane region" description="Helical" evidence="6">
    <location>
        <begin position="91"/>
        <end position="110"/>
    </location>
</feature>
<dbReference type="AlphaFoldDB" id="A0A1M5V198"/>
<dbReference type="EMBL" id="FQWS01000002">
    <property type="protein sequence ID" value="SHH68703.1"/>
    <property type="molecule type" value="Genomic_DNA"/>
</dbReference>
<feature type="transmembrane region" description="Helical" evidence="6">
    <location>
        <begin position="44"/>
        <end position="63"/>
    </location>
</feature>
<feature type="transmembrane region" description="Helical" evidence="6">
    <location>
        <begin position="228"/>
        <end position="246"/>
    </location>
</feature>
<feature type="transmembrane region" description="Helical" evidence="6">
    <location>
        <begin position="283"/>
        <end position="307"/>
    </location>
</feature>
<dbReference type="Proteomes" id="UP000184522">
    <property type="component" value="Unassembled WGS sequence"/>
</dbReference>
<evidence type="ECO:0000256" key="1">
    <source>
        <dbReference type="ARBA" id="ARBA00004141"/>
    </source>
</evidence>
<accession>A0A1M5V198</accession>
<gene>
    <name evidence="7" type="ORF">SAMN05444148_2674</name>
</gene>
<dbReference type="RefSeq" id="WP_073087222.1">
    <property type="nucleotide sequence ID" value="NZ_FQWS01000002.1"/>
</dbReference>
<dbReference type="NCBIfam" id="NF009512">
    <property type="entry name" value="PRK12872.1-1"/>
    <property type="match status" value="1"/>
</dbReference>
<dbReference type="OrthoDB" id="9811562at2"/>
<dbReference type="InterPro" id="IPR050475">
    <property type="entry name" value="Prenyltransferase_related"/>
</dbReference>
<dbReference type="PANTHER" id="PTHR42723:SF1">
    <property type="entry name" value="CHLOROPHYLL SYNTHASE, CHLOROPLASTIC"/>
    <property type="match status" value="1"/>
</dbReference>
<reference evidence="8" key="1">
    <citation type="submission" date="2016-11" db="EMBL/GenBank/DDBJ databases">
        <authorList>
            <person name="Varghese N."/>
            <person name="Submissions S."/>
        </authorList>
    </citation>
    <scope>NUCLEOTIDE SEQUENCE [LARGE SCALE GENOMIC DNA]</scope>
    <source>
        <strain evidence="8">DSM 25330</strain>
    </source>
</reference>
<sequence length="309" mass="34791">MTYILKLIRWKNLLLIILAQALIKYALLEPLKISYGFDTALTNLGFILLVFSTVCIAAAGYIINDIEDVEADKINKPNKVIIGKHISETNATYLFIALNVIGIIAGYFISNAVEKSNFVLLFILTSGLLYIYSTYLKKITLIGNLVVASLVSFSILLVGICDLVPAMNETNTVSQLFFLDLIKDYAVFAFMLNLFRELVKDIEDIDGDYKIDVKSIPIILGRHRATKLVFVLSLIPLLVIIFYLSNNLYQQPIALGYVLLFIVAPMLYCSIKIYSAEHKKEFIHISTVLKLVMLMGILSLLLFQFILVK</sequence>
<dbReference type="CDD" id="cd13961">
    <property type="entry name" value="PT_UbiA_DGGGPS"/>
    <property type="match status" value="1"/>
</dbReference>
<keyword evidence="5 6" id="KW-0472">Membrane</keyword>
<evidence type="ECO:0000256" key="6">
    <source>
        <dbReference type="SAM" id="Phobius"/>
    </source>
</evidence>
<proteinExistence type="predicted"/>
<evidence type="ECO:0000256" key="5">
    <source>
        <dbReference type="ARBA" id="ARBA00023136"/>
    </source>
</evidence>
<dbReference type="STRING" id="1089305.SAMN05444148_2674"/>
<comment type="subcellular location">
    <subcellularLocation>
        <location evidence="1">Membrane</location>
        <topology evidence="1">Multi-pass membrane protein</topology>
    </subcellularLocation>
</comment>
<name>A0A1M5V198_9FLAO</name>
<feature type="transmembrane region" description="Helical" evidence="6">
    <location>
        <begin position="145"/>
        <end position="167"/>
    </location>
</feature>
<dbReference type="Gene3D" id="1.10.357.140">
    <property type="entry name" value="UbiA prenyltransferase"/>
    <property type="match status" value="1"/>
</dbReference>
<keyword evidence="8" id="KW-1185">Reference proteome</keyword>
<keyword evidence="3 6" id="KW-0812">Transmembrane</keyword>
<feature type="transmembrane region" description="Helical" evidence="6">
    <location>
        <begin position="252"/>
        <end position="271"/>
    </location>
</feature>
<keyword evidence="4 6" id="KW-1133">Transmembrane helix</keyword>
<evidence type="ECO:0000313" key="8">
    <source>
        <dbReference type="Proteomes" id="UP000184522"/>
    </source>
</evidence>
<keyword evidence="2" id="KW-1003">Cell membrane</keyword>
<dbReference type="InterPro" id="IPR044878">
    <property type="entry name" value="UbiA_sf"/>
</dbReference>
<dbReference type="GO" id="GO:0016020">
    <property type="term" value="C:membrane"/>
    <property type="evidence" value="ECO:0007669"/>
    <property type="project" value="UniProtKB-SubCell"/>
</dbReference>